<evidence type="ECO:0000313" key="2">
    <source>
        <dbReference type="Proteomes" id="UP000237061"/>
    </source>
</evidence>
<reference evidence="1 2" key="1">
    <citation type="submission" date="2018-01" db="EMBL/GenBank/DDBJ databases">
        <title>Arthrobacter sp. nov., from glaciers in China.</title>
        <authorList>
            <person name="Liu Q."/>
            <person name="Xin Y.-H."/>
        </authorList>
    </citation>
    <scope>NUCLEOTIDE SEQUENCE [LARGE SCALE GENOMIC DNA]</scope>
    <source>
        <strain evidence="1 2">HLT2-12-2</strain>
    </source>
</reference>
<proteinExistence type="predicted"/>
<dbReference type="EMBL" id="PPXC01000016">
    <property type="protein sequence ID" value="POH72217.1"/>
    <property type="molecule type" value="Genomic_DNA"/>
</dbReference>
<gene>
    <name evidence="1" type="ORF">CVS27_17155</name>
</gene>
<dbReference type="RefSeq" id="WP_103467069.1">
    <property type="nucleotide sequence ID" value="NZ_PPXC01000016.1"/>
</dbReference>
<sequence length="72" mass="7762">MNYNGTEADATAEMMRRFATVRPFLPAQASAAPFGARVGWTPTWAALTALPDIFDGHKKDLGEVDLSVLPPT</sequence>
<name>A0A2S3ZTN0_ARTGL</name>
<organism evidence="1 2">
    <name type="scientific">Arthrobacter glacialis</name>
    <dbReference type="NCBI Taxonomy" id="1664"/>
    <lineage>
        <taxon>Bacteria</taxon>
        <taxon>Bacillati</taxon>
        <taxon>Actinomycetota</taxon>
        <taxon>Actinomycetes</taxon>
        <taxon>Micrococcales</taxon>
        <taxon>Micrococcaceae</taxon>
        <taxon>Arthrobacter</taxon>
    </lineage>
</organism>
<accession>A0A2S3ZTN0</accession>
<comment type="caution">
    <text evidence="1">The sequence shown here is derived from an EMBL/GenBank/DDBJ whole genome shotgun (WGS) entry which is preliminary data.</text>
</comment>
<dbReference type="Proteomes" id="UP000237061">
    <property type="component" value="Unassembled WGS sequence"/>
</dbReference>
<dbReference type="AlphaFoldDB" id="A0A2S3ZTN0"/>
<protein>
    <submittedName>
        <fullName evidence="1">Uncharacterized protein</fullName>
    </submittedName>
</protein>
<keyword evidence="2" id="KW-1185">Reference proteome</keyword>
<evidence type="ECO:0000313" key="1">
    <source>
        <dbReference type="EMBL" id="POH72217.1"/>
    </source>
</evidence>